<feature type="transmembrane region" description="Helical" evidence="1">
    <location>
        <begin position="21"/>
        <end position="44"/>
    </location>
</feature>
<protein>
    <submittedName>
        <fullName evidence="2">Uncharacterized protein</fullName>
    </submittedName>
</protein>
<accession>A0A077ZPL0</accession>
<keyword evidence="1" id="KW-0472">Membrane</keyword>
<keyword evidence="1" id="KW-1133">Transmembrane helix</keyword>
<organism evidence="2 3">
    <name type="scientific">Stylonychia lemnae</name>
    <name type="common">Ciliate</name>
    <dbReference type="NCBI Taxonomy" id="5949"/>
    <lineage>
        <taxon>Eukaryota</taxon>
        <taxon>Sar</taxon>
        <taxon>Alveolata</taxon>
        <taxon>Ciliophora</taxon>
        <taxon>Intramacronucleata</taxon>
        <taxon>Spirotrichea</taxon>
        <taxon>Stichotrichia</taxon>
        <taxon>Sporadotrichida</taxon>
        <taxon>Oxytrichidae</taxon>
        <taxon>Stylonychinae</taxon>
        <taxon>Stylonychia</taxon>
    </lineage>
</organism>
<sequence>MKKIQDKDPLKLRNSPGSGKVYTLLVISLALFAAGIALFLISFFSESGKFNRGYYANIYTWNRERLADRMSSVEISFKIMPTLDDLRNRDQFPMEHRSSANEVDQQQVQWNEFFNYKQSYFWYNNTVKNFPQFHYEETQEDSNVSETFCVHLWWNLPRSEEKTFGLHHDVFGQPDCENSAQHTSYKWKANDPTTGQNFKLWKKVNLNLECSQESLTCKLECSQLGGVVGKDGQCHAYDIVDRICLTLDIMLSEDRRSEELYSNGGCYDGHVAHYQRAQPDHLYKLDYVPVEVRSQNDPYVVWAQSNYKINEDTSKLQMTSYVLLIAAFFFGLLTCVSYQSSKAQSSSESKSLNF</sequence>
<dbReference type="Proteomes" id="UP000039865">
    <property type="component" value="Unassembled WGS sequence"/>
</dbReference>
<evidence type="ECO:0000313" key="3">
    <source>
        <dbReference type="Proteomes" id="UP000039865"/>
    </source>
</evidence>
<evidence type="ECO:0000256" key="1">
    <source>
        <dbReference type="SAM" id="Phobius"/>
    </source>
</evidence>
<name>A0A077ZPL0_STYLE</name>
<reference evidence="2 3" key="1">
    <citation type="submission" date="2014-06" db="EMBL/GenBank/DDBJ databases">
        <authorList>
            <person name="Swart Estienne"/>
        </authorList>
    </citation>
    <scope>NUCLEOTIDE SEQUENCE [LARGE SCALE GENOMIC DNA]</scope>
    <source>
        <strain evidence="2 3">130c</strain>
    </source>
</reference>
<dbReference type="AlphaFoldDB" id="A0A077ZPL0"/>
<proteinExistence type="predicted"/>
<keyword evidence="3" id="KW-1185">Reference proteome</keyword>
<keyword evidence="1" id="KW-0812">Transmembrane</keyword>
<dbReference type="EMBL" id="CCKQ01000731">
    <property type="protein sequence ID" value="CDW71828.1"/>
    <property type="molecule type" value="Genomic_DNA"/>
</dbReference>
<gene>
    <name evidence="2" type="primary">Contig12824.g13685</name>
    <name evidence="2" type="ORF">STYLEM_778</name>
</gene>
<evidence type="ECO:0000313" key="2">
    <source>
        <dbReference type="EMBL" id="CDW71828.1"/>
    </source>
</evidence>
<feature type="transmembrane region" description="Helical" evidence="1">
    <location>
        <begin position="318"/>
        <end position="338"/>
    </location>
</feature>
<dbReference type="OrthoDB" id="323305at2759"/>
<dbReference type="InParanoid" id="A0A077ZPL0"/>